<dbReference type="GO" id="GO:0046961">
    <property type="term" value="F:proton-transporting ATPase activity, rotational mechanism"/>
    <property type="evidence" value="ECO:0007669"/>
    <property type="project" value="InterPro"/>
</dbReference>
<evidence type="ECO:0000256" key="4">
    <source>
        <dbReference type="HAMAP-Rule" id="MF_00271"/>
    </source>
</evidence>
<dbReference type="InterPro" id="IPR002699">
    <property type="entry name" value="V_ATPase_D"/>
</dbReference>
<dbReference type="HAMAP" id="MF_00271">
    <property type="entry name" value="ATP_synth_D_arch"/>
    <property type="match status" value="1"/>
</dbReference>
<dbReference type="Proteomes" id="UP000262454">
    <property type="component" value="Unassembled WGS sequence"/>
</dbReference>
<reference evidence="6 7" key="1">
    <citation type="journal article" date="2018" name="Nat. Biotechnol.">
        <title>A standardized bacterial taxonomy based on genome phylogeny substantially revises the tree of life.</title>
        <authorList>
            <person name="Parks D.H."/>
            <person name="Chuvochina M."/>
            <person name="Waite D.W."/>
            <person name="Rinke C."/>
            <person name="Skarshewski A."/>
            <person name="Chaumeil P.A."/>
            <person name="Hugenholtz P."/>
        </authorList>
    </citation>
    <scope>NUCLEOTIDE SEQUENCE [LARGE SCALE GENOMIC DNA]</scope>
    <source>
        <strain evidence="6">UBA7921</strain>
    </source>
</reference>
<name>A0A348ML19_UNCW3</name>
<evidence type="ECO:0000256" key="1">
    <source>
        <dbReference type="ARBA" id="ARBA00005850"/>
    </source>
</evidence>
<evidence type="ECO:0000313" key="7">
    <source>
        <dbReference type="Proteomes" id="UP000262454"/>
    </source>
</evidence>
<keyword evidence="3 4" id="KW-0406">Ion transport</keyword>
<dbReference type="PANTHER" id="PTHR11671">
    <property type="entry name" value="V-TYPE ATP SYNTHASE SUBUNIT D"/>
    <property type="match status" value="1"/>
</dbReference>
<keyword evidence="2 4" id="KW-0813">Transport</keyword>
<evidence type="ECO:0000256" key="2">
    <source>
        <dbReference type="ARBA" id="ARBA00022448"/>
    </source>
</evidence>
<dbReference type="GO" id="GO:0005524">
    <property type="term" value="F:ATP binding"/>
    <property type="evidence" value="ECO:0007669"/>
    <property type="project" value="UniProtKB-UniRule"/>
</dbReference>
<dbReference type="GO" id="GO:0042777">
    <property type="term" value="P:proton motive force-driven plasma membrane ATP synthesis"/>
    <property type="evidence" value="ECO:0007669"/>
    <property type="project" value="UniProtKB-UniRule"/>
</dbReference>
<dbReference type="Gene3D" id="1.10.287.3240">
    <property type="match status" value="1"/>
</dbReference>
<evidence type="ECO:0000256" key="3">
    <source>
        <dbReference type="ARBA" id="ARBA00023065"/>
    </source>
</evidence>
<keyword evidence="4" id="KW-0375">Hydrogen ion transport</keyword>
<dbReference type="EMBL" id="DMCX01000035">
    <property type="protein sequence ID" value="HAF07745.1"/>
    <property type="molecule type" value="Genomic_DNA"/>
</dbReference>
<evidence type="ECO:0000313" key="6">
    <source>
        <dbReference type="EMBL" id="HAF07745.1"/>
    </source>
</evidence>
<comment type="similarity">
    <text evidence="1 4">Belongs to the V-ATPase D subunit family.</text>
</comment>
<feature type="coiled-coil region" evidence="5">
    <location>
        <begin position="143"/>
        <end position="170"/>
    </location>
</feature>
<dbReference type="NCBIfam" id="TIGR00309">
    <property type="entry name" value="V_ATPase_subD"/>
    <property type="match status" value="1"/>
</dbReference>
<keyword evidence="4" id="KW-0066">ATP synthesis</keyword>
<comment type="function">
    <text evidence="4">Produces ATP from ADP in the presence of a proton gradient across the membrane.</text>
</comment>
<feature type="coiled-coil region" evidence="5">
    <location>
        <begin position="6"/>
        <end position="58"/>
    </location>
</feature>
<dbReference type="GO" id="GO:0046933">
    <property type="term" value="F:proton-transporting ATP synthase activity, rotational mechanism"/>
    <property type="evidence" value="ECO:0007669"/>
    <property type="project" value="UniProtKB-UniRule"/>
</dbReference>
<evidence type="ECO:0000256" key="5">
    <source>
        <dbReference type="SAM" id="Coils"/>
    </source>
</evidence>
<comment type="caution">
    <text evidence="6">The sequence shown here is derived from an EMBL/GenBank/DDBJ whole genome shotgun (WGS) entry which is preliminary data.</text>
</comment>
<dbReference type="AlphaFoldDB" id="A0A348ML19"/>
<proteinExistence type="inferred from homology"/>
<keyword evidence="5" id="KW-0175">Coiled coil</keyword>
<protein>
    <recommendedName>
        <fullName evidence="4">V-type ATP synthase subunit D</fullName>
    </recommendedName>
    <alternativeName>
        <fullName evidence="4">V-ATPase subunit D</fullName>
    </alternativeName>
</protein>
<organism evidence="6 7">
    <name type="scientific">candidate division WOR-3 bacterium</name>
    <dbReference type="NCBI Taxonomy" id="2052148"/>
    <lineage>
        <taxon>Bacteria</taxon>
        <taxon>Bacteria division WOR-3</taxon>
    </lineage>
</organism>
<dbReference type="Pfam" id="PF01813">
    <property type="entry name" value="ATP-synt_D"/>
    <property type="match status" value="1"/>
</dbReference>
<accession>A0A348ML19</accession>
<sequence>MMIMNINATRMELQKLKKRVKIARRGHKLLKDKQDELMRQMLSQIDEVKSKRIEIEKEFQSILQSFVLAQSELGKEQMEESLSLPTKEVSVLVETKSLMSVKIPEFKKEVSGDIICYGFLNTSGEMDFALLKFEKFLDTLINLAQMEKKVQLLADEIDKTRRRVNALEYKLIPTLEDTIKYITMKLAEIERSNLTRLMKVKDIVRKH</sequence>
<gene>
    <name evidence="4" type="primary">atpD</name>
    <name evidence="6" type="ORF">DCG82_05035</name>
</gene>